<dbReference type="AlphaFoldDB" id="I3SSD3"/>
<accession>I3SSD3</accession>
<sequence length="49" mass="5364">MASITKSFATTSEIETCLVNPHHIPRSSRKTQIITNLPTVSDPPTTNRA</sequence>
<protein>
    <submittedName>
        <fullName evidence="1">Uncharacterized protein</fullName>
    </submittedName>
</protein>
<organism evidence="1">
    <name type="scientific">Lotus japonicus</name>
    <name type="common">Lotus corniculatus var. japonicus</name>
    <dbReference type="NCBI Taxonomy" id="34305"/>
    <lineage>
        <taxon>Eukaryota</taxon>
        <taxon>Viridiplantae</taxon>
        <taxon>Streptophyta</taxon>
        <taxon>Embryophyta</taxon>
        <taxon>Tracheophyta</taxon>
        <taxon>Spermatophyta</taxon>
        <taxon>Magnoliopsida</taxon>
        <taxon>eudicotyledons</taxon>
        <taxon>Gunneridae</taxon>
        <taxon>Pentapetalae</taxon>
        <taxon>rosids</taxon>
        <taxon>fabids</taxon>
        <taxon>Fabales</taxon>
        <taxon>Fabaceae</taxon>
        <taxon>Papilionoideae</taxon>
        <taxon>50 kb inversion clade</taxon>
        <taxon>NPAAA clade</taxon>
        <taxon>Hologalegina</taxon>
        <taxon>robinioid clade</taxon>
        <taxon>Loteae</taxon>
        <taxon>Lotus</taxon>
    </lineage>
</organism>
<dbReference type="EMBL" id="BT143381">
    <property type="protein sequence ID" value="AFK43175.1"/>
    <property type="molecule type" value="mRNA"/>
</dbReference>
<reference evidence="1" key="1">
    <citation type="submission" date="2012-05" db="EMBL/GenBank/DDBJ databases">
        <authorList>
            <person name="Krishnakumar V."/>
            <person name="Cheung F."/>
            <person name="Xiao Y."/>
            <person name="Chan A."/>
            <person name="Moskal W.A."/>
            <person name="Town C.D."/>
        </authorList>
    </citation>
    <scope>NUCLEOTIDE SEQUENCE</scope>
</reference>
<evidence type="ECO:0000313" key="1">
    <source>
        <dbReference type="EMBL" id="AFK43175.1"/>
    </source>
</evidence>
<name>I3SSD3_LOTJA</name>
<proteinExistence type="evidence at transcript level"/>